<reference evidence="1" key="2">
    <citation type="journal article" date="2015" name="Data Brief">
        <title>Shoot transcriptome of the giant reed, Arundo donax.</title>
        <authorList>
            <person name="Barrero R.A."/>
            <person name="Guerrero F.D."/>
            <person name="Moolhuijzen P."/>
            <person name="Goolsby J.A."/>
            <person name="Tidwell J."/>
            <person name="Bellgard S.E."/>
            <person name="Bellgard M.I."/>
        </authorList>
    </citation>
    <scope>NUCLEOTIDE SEQUENCE</scope>
    <source>
        <tissue evidence="1">Shoot tissue taken approximately 20 cm above the soil surface</tissue>
    </source>
</reference>
<sequence length="66" mass="7514">MINQKLQKRKIGIQHRPWGSTISGSIVKSLGSWDSNILFEQIASLARTTAFQDVMIQLCFRHQISV</sequence>
<dbReference type="AlphaFoldDB" id="A0A0A9FJD9"/>
<dbReference type="EMBL" id="GBRH01185434">
    <property type="protein sequence ID" value="JAE12462.1"/>
    <property type="molecule type" value="Transcribed_RNA"/>
</dbReference>
<name>A0A0A9FJD9_ARUDO</name>
<accession>A0A0A9FJD9</accession>
<reference evidence="1" key="1">
    <citation type="submission" date="2014-09" db="EMBL/GenBank/DDBJ databases">
        <authorList>
            <person name="Magalhaes I.L.F."/>
            <person name="Oliveira U."/>
            <person name="Santos F.R."/>
            <person name="Vidigal T.H.D.A."/>
            <person name="Brescovit A.D."/>
            <person name="Santos A.J."/>
        </authorList>
    </citation>
    <scope>NUCLEOTIDE SEQUENCE</scope>
    <source>
        <tissue evidence="1">Shoot tissue taken approximately 20 cm above the soil surface</tissue>
    </source>
</reference>
<proteinExistence type="predicted"/>
<protein>
    <submittedName>
        <fullName evidence="1">Uncharacterized protein</fullName>
    </submittedName>
</protein>
<organism evidence="1">
    <name type="scientific">Arundo donax</name>
    <name type="common">Giant reed</name>
    <name type="synonym">Donax arundinaceus</name>
    <dbReference type="NCBI Taxonomy" id="35708"/>
    <lineage>
        <taxon>Eukaryota</taxon>
        <taxon>Viridiplantae</taxon>
        <taxon>Streptophyta</taxon>
        <taxon>Embryophyta</taxon>
        <taxon>Tracheophyta</taxon>
        <taxon>Spermatophyta</taxon>
        <taxon>Magnoliopsida</taxon>
        <taxon>Liliopsida</taxon>
        <taxon>Poales</taxon>
        <taxon>Poaceae</taxon>
        <taxon>PACMAD clade</taxon>
        <taxon>Arundinoideae</taxon>
        <taxon>Arundineae</taxon>
        <taxon>Arundo</taxon>
    </lineage>
</organism>
<evidence type="ECO:0000313" key="1">
    <source>
        <dbReference type="EMBL" id="JAE12462.1"/>
    </source>
</evidence>